<dbReference type="InterPro" id="IPR033718">
    <property type="entry name" value="DAGK_prok"/>
</dbReference>
<keyword evidence="18 22" id="KW-0472">Membrane</keyword>
<keyword evidence="14" id="KW-0067">ATP-binding</keyword>
<evidence type="ECO:0000256" key="18">
    <source>
        <dbReference type="ARBA" id="ARBA00023136"/>
    </source>
</evidence>
<comment type="subcellular location">
    <subcellularLocation>
        <location evidence="2">Cell inner membrane</location>
        <topology evidence="2">Multi-pass membrane protein</topology>
    </subcellularLocation>
</comment>
<keyword evidence="10 22" id="KW-0812">Transmembrane</keyword>
<evidence type="ECO:0000256" key="17">
    <source>
        <dbReference type="ARBA" id="ARBA00023098"/>
    </source>
</evidence>
<evidence type="ECO:0000256" key="13">
    <source>
        <dbReference type="ARBA" id="ARBA00022777"/>
    </source>
</evidence>
<dbReference type="GO" id="GO:0006654">
    <property type="term" value="P:phosphatidic acid biosynthetic process"/>
    <property type="evidence" value="ECO:0007669"/>
    <property type="project" value="InterPro"/>
</dbReference>
<dbReference type="AlphaFoldDB" id="A0A0F9Y2Z5"/>
<evidence type="ECO:0000256" key="14">
    <source>
        <dbReference type="ARBA" id="ARBA00022840"/>
    </source>
</evidence>
<evidence type="ECO:0000256" key="11">
    <source>
        <dbReference type="ARBA" id="ARBA00022723"/>
    </source>
</evidence>
<keyword evidence="17" id="KW-0443">Lipid metabolism</keyword>
<evidence type="ECO:0000256" key="2">
    <source>
        <dbReference type="ARBA" id="ARBA00004429"/>
    </source>
</evidence>
<feature type="transmembrane region" description="Helical" evidence="22">
    <location>
        <begin position="100"/>
        <end position="118"/>
    </location>
</feature>
<dbReference type="PANTHER" id="PTHR34299:SF1">
    <property type="entry name" value="DIACYLGLYCEROL KINASE"/>
    <property type="match status" value="1"/>
</dbReference>
<evidence type="ECO:0000313" key="23">
    <source>
        <dbReference type="EMBL" id="KKN99088.1"/>
    </source>
</evidence>
<keyword evidence="19" id="KW-0594">Phospholipid biosynthesis</keyword>
<dbReference type="Gene3D" id="1.10.287.3610">
    <property type="match status" value="1"/>
</dbReference>
<keyword evidence="7" id="KW-0444">Lipid biosynthesis</keyword>
<dbReference type="InterPro" id="IPR036945">
    <property type="entry name" value="DAGK_sf"/>
</dbReference>
<keyword evidence="11" id="KW-0479">Metal-binding</keyword>
<comment type="cofactor">
    <cofactor evidence="1">
        <name>Mg(2+)</name>
        <dbReference type="ChEBI" id="CHEBI:18420"/>
    </cofactor>
</comment>
<organism evidence="23">
    <name type="scientific">marine sediment metagenome</name>
    <dbReference type="NCBI Taxonomy" id="412755"/>
    <lineage>
        <taxon>unclassified sequences</taxon>
        <taxon>metagenomes</taxon>
        <taxon>ecological metagenomes</taxon>
    </lineage>
</organism>
<evidence type="ECO:0000256" key="10">
    <source>
        <dbReference type="ARBA" id="ARBA00022692"/>
    </source>
</evidence>
<evidence type="ECO:0000256" key="12">
    <source>
        <dbReference type="ARBA" id="ARBA00022741"/>
    </source>
</evidence>
<evidence type="ECO:0000256" key="4">
    <source>
        <dbReference type="ARBA" id="ARBA00012133"/>
    </source>
</evidence>
<dbReference type="PANTHER" id="PTHR34299">
    <property type="entry name" value="DIACYLGLYCEROL KINASE"/>
    <property type="match status" value="1"/>
</dbReference>
<evidence type="ECO:0000256" key="8">
    <source>
        <dbReference type="ARBA" id="ARBA00022519"/>
    </source>
</evidence>
<gene>
    <name evidence="23" type="ORF">LCGC14_0138810</name>
</gene>
<evidence type="ECO:0000256" key="20">
    <source>
        <dbReference type="ARBA" id="ARBA00023264"/>
    </source>
</evidence>
<evidence type="ECO:0000256" key="19">
    <source>
        <dbReference type="ARBA" id="ARBA00023209"/>
    </source>
</evidence>
<evidence type="ECO:0000256" key="22">
    <source>
        <dbReference type="SAM" id="Phobius"/>
    </source>
</evidence>
<protein>
    <recommendedName>
        <fullName evidence="5">Diacylglycerol kinase</fullName>
        <ecNumber evidence="4">2.7.1.107</ecNumber>
    </recommendedName>
    <alternativeName>
        <fullName evidence="21">Diglyceride kinase</fullName>
    </alternativeName>
</protein>
<evidence type="ECO:0000256" key="7">
    <source>
        <dbReference type="ARBA" id="ARBA00022516"/>
    </source>
</evidence>
<dbReference type="Pfam" id="PF01219">
    <property type="entry name" value="DAGK_prokar"/>
    <property type="match status" value="1"/>
</dbReference>
<dbReference type="GO" id="GO:0046872">
    <property type="term" value="F:metal ion binding"/>
    <property type="evidence" value="ECO:0007669"/>
    <property type="project" value="UniProtKB-KW"/>
</dbReference>
<dbReference type="EMBL" id="LAZR01000048">
    <property type="protein sequence ID" value="KKN99088.1"/>
    <property type="molecule type" value="Genomic_DNA"/>
</dbReference>
<keyword evidence="15" id="KW-0460">Magnesium</keyword>
<dbReference type="InterPro" id="IPR000829">
    <property type="entry name" value="DAGK"/>
</dbReference>
<sequence>MKPQKKGLKRLLHATRYSSQGLRALWRHEAAFRQEVMLALLLMPVIIMADVTPAERALLVVSLLLILITEILNTAVEVIIDRIGHEDHVLSGRAKDMGSAAVMLSLIGAAIIWGIVLWPL</sequence>
<keyword evidence="16 22" id="KW-1133">Transmembrane helix</keyword>
<keyword evidence="12" id="KW-0547">Nucleotide-binding</keyword>
<evidence type="ECO:0000256" key="16">
    <source>
        <dbReference type="ARBA" id="ARBA00022989"/>
    </source>
</evidence>
<feature type="transmembrane region" description="Helical" evidence="22">
    <location>
        <begin position="58"/>
        <end position="80"/>
    </location>
</feature>
<reference evidence="23" key="1">
    <citation type="journal article" date="2015" name="Nature">
        <title>Complex archaea that bridge the gap between prokaryotes and eukaryotes.</title>
        <authorList>
            <person name="Spang A."/>
            <person name="Saw J.H."/>
            <person name="Jorgensen S.L."/>
            <person name="Zaremba-Niedzwiedzka K."/>
            <person name="Martijn J."/>
            <person name="Lind A.E."/>
            <person name="van Eijk R."/>
            <person name="Schleper C."/>
            <person name="Guy L."/>
            <person name="Ettema T.J."/>
        </authorList>
    </citation>
    <scope>NUCLEOTIDE SEQUENCE</scope>
</reference>
<evidence type="ECO:0000256" key="6">
    <source>
        <dbReference type="ARBA" id="ARBA00022475"/>
    </source>
</evidence>
<name>A0A0F9Y2Z5_9ZZZZ</name>
<keyword evidence="20" id="KW-1208">Phospholipid metabolism</keyword>
<keyword evidence="9" id="KW-0808">Transferase</keyword>
<evidence type="ECO:0000256" key="5">
    <source>
        <dbReference type="ARBA" id="ARBA00017575"/>
    </source>
</evidence>
<proteinExistence type="inferred from homology"/>
<evidence type="ECO:0000256" key="3">
    <source>
        <dbReference type="ARBA" id="ARBA00005967"/>
    </source>
</evidence>
<comment type="similarity">
    <text evidence="3">Belongs to the bacterial diacylglycerol kinase family.</text>
</comment>
<dbReference type="CDD" id="cd14264">
    <property type="entry name" value="DAGK_IM"/>
    <property type="match status" value="1"/>
</dbReference>
<dbReference type="GO" id="GO:0004143">
    <property type="term" value="F:ATP-dependent diacylglycerol kinase activity"/>
    <property type="evidence" value="ECO:0007669"/>
    <property type="project" value="UniProtKB-EC"/>
</dbReference>
<dbReference type="GO" id="GO:0005524">
    <property type="term" value="F:ATP binding"/>
    <property type="evidence" value="ECO:0007669"/>
    <property type="project" value="UniProtKB-KW"/>
</dbReference>
<evidence type="ECO:0000256" key="9">
    <source>
        <dbReference type="ARBA" id="ARBA00022679"/>
    </source>
</evidence>
<keyword evidence="8" id="KW-0997">Cell inner membrane</keyword>
<keyword evidence="13" id="KW-0418">Kinase</keyword>
<dbReference type="EC" id="2.7.1.107" evidence="4"/>
<comment type="caution">
    <text evidence="23">The sequence shown here is derived from an EMBL/GenBank/DDBJ whole genome shotgun (WGS) entry which is preliminary data.</text>
</comment>
<accession>A0A0F9Y2Z5</accession>
<evidence type="ECO:0000256" key="21">
    <source>
        <dbReference type="ARBA" id="ARBA00031546"/>
    </source>
</evidence>
<dbReference type="GO" id="GO:0005886">
    <property type="term" value="C:plasma membrane"/>
    <property type="evidence" value="ECO:0007669"/>
    <property type="project" value="UniProtKB-SubCell"/>
</dbReference>
<keyword evidence="6" id="KW-1003">Cell membrane</keyword>
<evidence type="ECO:0000256" key="1">
    <source>
        <dbReference type="ARBA" id="ARBA00001946"/>
    </source>
</evidence>
<evidence type="ECO:0000256" key="15">
    <source>
        <dbReference type="ARBA" id="ARBA00022842"/>
    </source>
</evidence>